<dbReference type="SUPFAM" id="SSF53850">
    <property type="entry name" value="Periplasmic binding protein-like II"/>
    <property type="match status" value="1"/>
</dbReference>
<sequence>MTGHISRREALQAGLLTLVLLGGCGEPQASGKGAPLQLTYWGGIERMRRTNQAITLFTRQYPTIGISAQAMAWQGYWDKLATRIAGGSVPDLIQMDTRYLALYIQKGILLDISNYTSNLLSLTDFDQRLLTGNFFQQRLYGIPLGGHFVSLIYDHTLLEQAGIEPPAAALTWDRFATYTRQLTRALKSKVFGTNDPSGSIPIFEMFIRQRGKEMFTETGSLNLEAQDLIDWWSYWEELRRSGGCISADAQLAFSRAYDPGQSALIAGQVAIDFVSTNFLESLQKLTKHTLALAIPPLGQHPGLYFKATMLLSGAARTAHPEDVVRFLNFVIHDTETARVLGMDRGLPGTQQARDALFPTMNMVQRKALDYIRQVANPPHSTPKSLLDPPAAGEIEQILQRMADGVKLHMQSIPEAADRFLRESEKAIKDKAS</sequence>
<dbReference type="InterPro" id="IPR050490">
    <property type="entry name" value="Bact_solute-bd_prot1"/>
</dbReference>
<evidence type="ECO:0000313" key="1">
    <source>
        <dbReference type="EMBL" id="PZW22498.1"/>
    </source>
</evidence>
<reference evidence="1 2" key="1">
    <citation type="submission" date="2018-06" db="EMBL/GenBank/DDBJ databases">
        <title>Genomic Encyclopedia of Archaeal and Bacterial Type Strains, Phase II (KMG-II): from individual species to whole genera.</title>
        <authorList>
            <person name="Goeker M."/>
        </authorList>
    </citation>
    <scope>NUCLEOTIDE SEQUENCE [LARGE SCALE GENOMIC DNA]</scope>
    <source>
        <strain evidence="1 2">ATCC BAA-1881</strain>
    </source>
</reference>
<dbReference type="PANTHER" id="PTHR43649">
    <property type="entry name" value="ARABINOSE-BINDING PROTEIN-RELATED"/>
    <property type="match status" value="1"/>
</dbReference>
<dbReference type="PROSITE" id="PS51257">
    <property type="entry name" value="PROKAR_LIPOPROTEIN"/>
    <property type="match status" value="1"/>
</dbReference>
<dbReference type="Pfam" id="PF01547">
    <property type="entry name" value="SBP_bac_1"/>
    <property type="match status" value="1"/>
</dbReference>
<accession>A0A326U033</accession>
<dbReference type="Gene3D" id="3.40.190.10">
    <property type="entry name" value="Periplasmic binding protein-like II"/>
    <property type="match status" value="2"/>
</dbReference>
<dbReference type="InterPro" id="IPR006059">
    <property type="entry name" value="SBP"/>
</dbReference>
<dbReference type="OrthoDB" id="9764112at2"/>
<keyword evidence="1" id="KW-0813">Transport</keyword>
<gene>
    <name evidence="1" type="ORF">EI42_05404</name>
</gene>
<dbReference type="Proteomes" id="UP000248806">
    <property type="component" value="Unassembled WGS sequence"/>
</dbReference>
<protein>
    <submittedName>
        <fullName evidence="1">Multiple sugar transport system substrate-binding protein</fullName>
    </submittedName>
</protein>
<proteinExistence type="predicted"/>
<name>A0A326U033_THEHA</name>
<dbReference type="RefSeq" id="WP_111325664.1">
    <property type="nucleotide sequence ID" value="NZ_BIFX01000002.1"/>
</dbReference>
<dbReference type="PANTHER" id="PTHR43649:SF12">
    <property type="entry name" value="DIACETYLCHITOBIOSE BINDING PROTEIN DASA"/>
    <property type="match status" value="1"/>
</dbReference>
<dbReference type="AlphaFoldDB" id="A0A326U033"/>
<organism evidence="1 2">
    <name type="scientific">Thermosporothrix hazakensis</name>
    <dbReference type="NCBI Taxonomy" id="644383"/>
    <lineage>
        <taxon>Bacteria</taxon>
        <taxon>Bacillati</taxon>
        <taxon>Chloroflexota</taxon>
        <taxon>Ktedonobacteria</taxon>
        <taxon>Ktedonobacterales</taxon>
        <taxon>Thermosporotrichaceae</taxon>
        <taxon>Thermosporothrix</taxon>
    </lineage>
</organism>
<dbReference type="EMBL" id="QKUF01000032">
    <property type="protein sequence ID" value="PZW22498.1"/>
    <property type="molecule type" value="Genomic_DNA"/>
</dbReference>
<comment type="caution">
    <text evidence="1">The sequence shown here is derived from an EMBL/GenBank/DDBJ whole genome shotgun (WGS) entry which is preliminary data.</text>
</comment>
<evidence type="ECO:0000313" key="2">
    <source>
        <dbReference type="Proteomes" id="UP000248806"/>
    </source>
</evidence>
<keyword evidence="1" id="KW-0762">Sugar transport</keyword>
<keyword evidence="2" id="KW-1185">Reference proteome</keyword>